<protein>
    <submittedName>
        <fullName evidence="1">Uncharacterized protein</fullName>
    </submittedName>
</protein>
<comment type="caution">
    <text evidence="1">The sequence shown here is derived from an EMBL/GenBank/DDBJ whole genome shotgun (WGS) entry which is preliminary data.</text>
</comment>
<gene>
    <name evidence="1" type="ORF">EZS28_033980</name>
</gene>
<evidence type="ECO:0000313" key="1">
    <source>
        <dbReference type="EMBL" id="KAA6370494.1"/>
    </source>
</evidence>
<name>A0A5J4UJT9_9EUKA</name>
<dbReference type="Proteomes" id="UP000324800">
    <property type="component" value="Unassembled WGS sequence"/>
</dbReference>
<dbReference type="EMBL" id="SNRW01015328">
    <property type="protein sequence ID" value="KAA6370494.1"/>
    <property type="molecule type" value="Genomic_DNA"/>
</dbReference>
<organism evidence="1 2">
    <name type="scientific">Streblomastix strix</name>
    <dbReference type="NCBI Taxonomy" id="222440"/>
    <lineage>
        <taxon>Eukaryota</taxon>
        <taxon>Metamonada</taxon>
        <taxon>Preaxostyla</taxon>
        <taxon>Oxymonadida</taxon>
        <taxon>Streblomastigidae</taxon>
        <taxon>Streblomastix</taxon>
    </lineage>
</organism>
<evidence type="ECO:0000313" key="2">
    <source>
        <dbReference type="Proteomes" id="UP000324800"/>
    </source>
</evidence>
<reference evidence="1 2" key="1">
    <citation type="submission" date="2019-03" db="EMBL/GenBank/DDBJ databases">
        <title>Single cell metagenomics reveals metabolic interactions within the superorganism composed of flagellate Streblomastix strix and complex community of Bacteroidetes bacteria on its surface.</title>
        <authorList>
            <person name="Treitli S.C."/>
            <person name="Kolisko M."/>
            <person name="Husnik F."/>
            <person name="Keeling P."/>
            <person name="Hampl V."/>
        </authorList>
    </citation>
    <scope>NUCLEOTIDE SEQUENCE [LARGE SCALE GENOMIC DNA]</scope>
    <source>
        <strain evidence="1">ST1C</strain>
    </source>
</reference>
<accession>A0A5J4UJT9</accession>
<sequence>MLNIRSTCCDCLNQIDSYSGQSEPILVAENYSSAFAINISMCGGCLSERNSDVGSTLGYMTNYFCNLFYPEVFLGGSYPPNSNYGPQSVEQYEEEVAYEEIESQIFNVCYASHDENVQKQALMTKKVLSNLLLDPTNEVDDEDEF</sequence>
<proteinExistence type="predicted"/>
<dbReference type="AlphaFoldDB" id="A0A5J4UJT9"/>